<feature type="compositionally biased region" description="Basic residues" evidence="2">
    <location>
        <begin position="20"/>
        <end position="32"/>
    </location>
</feature>
<name>A0A8H3CA22_9AGAM</name>
<accession>A0A8H3CA22</accession>
<sequence length="244" mass="28452">MPSTRQNQPEKRKSMMSFRPSKRAKTTSKPKVHVIDDSADEDYLPTPDTTLQDEGDEDGYEDEDEDEDTTPLGGKATATKGKDKGKGKAGVKDDTAESYGTRKQVFHWWHYAMRKVIQSFGELEQVRLLRAHSERAKEHAHRKAQKAEQETIELQIKYQQSMNEWFLLLGPEERTAEWKKLLEAHAMEIRRAEDRSRELELELTECRIKLVEAETFKEQAVKDRMGMETKVLAMQREEKSVRRR</sequence>
<feature type="region of interest" description="Disordered" evidence="2">
    <location>
        <begin position="1"/>
        <end position="96"/>
    </location>
</feature>
<dbReference type="Proteomes" id="UP000663888">
    <property type="component" value="Unassembled WGS sequence"/>
</dbReference>
<evidence type="ECO:0000313" key="3">
    <source>
        <dbReference type="EMBL" id="CAE6477745.1"/>
    </source>
</evidence>
<feature type="compositionally biased region" description="Acidic residues" evidence="2">
    <location>
        <begin position="51"/>
        <end position="69"/>
    </location>
</feature>
<reference evidence="3" key="1">
    <citation type="submission" date="2021-01" db="EMBL/GenBank/DDBJ databases">
        <authorList>
            <person name="Kaushik A."/>
        </authorList>
    </citation>
    <scope>NUCLEOTIDE SEQUENCE</scope>
    <source>
        <strain evidence="3">AG4-R118</strain>
    </source>
</reference>
<evidence type="ECO:0000313" key="4">
    <source>
        <dbReference type="Proteomes" id="UP000663888"/>
    </source>
</evidence>
<evidence type="ECO:0000256" key="1">
    <source>
        <dbReference type="SAM" id="Coils"/>
    </source>
</evidence>
<comment type="caution">
    <text evidence="3">The sequence shown here is derived from an EMBL/GenBank/DDBJ whole genome shotgun (WGS) entry which is preliminary data.</text>
</comment>
<organism evidence="3 4">
    <name type="scientific">Rhizoctonia solani</name>
    <dbReference type="NCBI Taxonomy" id="456999"/>
    <lineage>
        <taxon>Eukaryota</taxon>
        <taxon>Fungi</taxon>
        <taxon>Dikarya</taxon>
        <taxon>Basidiomycota</taxon>
        <taxon>Agaricomycotina</taxon>
        <taxon>Agaricomycetes</taxon>
        <taxon>Cantharellales</taxon>
        <taxon>Ceratobasidiaceae</taxon>
        <taxon>Rhizoctonia</taxon>
    </lineage>
</organism>
<dbReference type="AlphaFoldDB" id="A0A8H3CA22"/>
<feature type="compositionally biased region" description="Basic and acidic residues" evidence="2">
    <location>
        <begin position="80"/>
        <end position="95"/>
    </location>
</feature>
<protein>
    <submittedName>
        <fullName evidence="3">Uncharacterized protein</fullName>
    </submittedName>
</protein>
<evidence type="ECO:0000256" key="2">
    <source>
        <dbReference type="SAM" id="MobiDB-lite"/>
    </source>
</evidence>
<gene>
    <name evidence="3" type="ORF">RDB_LOCUS118781</name>
</gene>
<proteinExistence type="predicted"/>
<keyword evidence="1" id="KW-0175">Coiled coil</keyword>
<feature type="coiled-coil region" evidence="1">
    <location>
        <begin position="130"/>
        <end position="209"/>
    </location>
</feature>
<dbReference type="EMBL" id="CAJMWX010001256">
    <property type="protein sequence ID" value="CAE6477745.1"/>
    <property type="molecule type" value="Genomic_DNA"/>
</dbReference>